<evidence type="ECO:0000256" key="3">
    <source>
        <dbReference type="ARBA" id="ARBA00022692"/>
    </source>
</evidence>
<dbReference type="PANTHER" id="PTHR23510">
    <property type="entry name" value="INNER MEMBRANE TRANSPORT PROTEIN YAJR"/>
    <property type="match status" value="1"/>
</dbReference>
<proteinExistence type="predicted"/>
<evidence type="ECO:0000313" key="7">
    <source>
        <dbReference type="EMBL" id="KHJ97297.1"/>
    </source>
</evidence>
<reference evidence="7 8" key="1">
    <citation type="submission" date="2014-03" db="EMBL/GenBank/DDBJ databases">
        <title>Draft genome of the hookworm Oesophagostomum dentatum.</title>
        <authorList>
            <person name="Mitreva M."/>
        </authorList>
    </citation>
    <scope>NUCLEOTIDE SEQUENCE [LARGE SCALE GENOMIC DNA]</scope>
    <source>
        <strain evidence="7 8">OD-Hann</strain>
    </source>
</reference>
<accession>A0A0B1TN88</accession>
<dbReference type="EMBL" id="KN549477">
    <property type="protein sequence ID" value="KHJ97297.1"/>
    <property type="molecule type" value="Genomic_DNA"/>
</dbReference>
<feature type="transmembrane region" description="Helical" evidence="6">
    <location>
        <begin position="118"/>
        <end position="139"/>
    </location>
</feature>
<gene>
    <name evidence="7" type="ORF">OESDEN_02728</name>
</gene>
<organism evidence="7 8">
    <name type="scientific">Oesophagostomum dentatum</name>
    <name type="common">Nodular worm</name>
    <dbReference type="NCBI Taxonomy" id="61180"/>
    <lineage>
        <taxon>Eukaryota</taxon>
        <taxon>Metazoa</taxon>
        <taxon>Ecdysozoa</taxon>
        <taxon>Nematoda</taxon>
        <taxon>Chromadorea</taxon>
        <taxon>Rhabditida</taxon>
        <taxon>Rhabditina</taxon>
        <taxon>Rhabditomorpha</taxon>
        <taxon>Strongyloidea</taxon>
        <taxon>Strongylidae</taxon>
        <taxon>Oesophagostomum</taxon>
    </lineage>
</organism>
<dbReference type="AlphaFoldDB" id="A0A0B1TN88"/>
<dbReference type="OrthoDB" id="370281at2759"/>
<sequence length="388" mass="43393">MMAGSVIYLLLSFFAPSCVAMAMMAARFIHGCGSGTDWGCIAERFNWCNNLRQVSPWDSTERGSLPEKDVPNKPSTPWKSVYVATVCSFIQEAQFSILFSSMWPYLRKLNPNAEEVQFGYVVAMYSLGQCISAPSLGYWSNRIKQVAHKLPPPCATAVLICLGTRFVQIFMMTTIQTLGSAFSMLMFSFSKEQAVAANAMAHLVAGILGVVFYFALFTFNLSKWMLPRPVTLLSLGLCASLFITTYPWPFFPSKVDISGNGTDWGCFAERFDWCNDLPKVSPWIYYSFYALVFGIALSAWGISVATLYTEIIGPRRQALCMHNRHFPITHQSAFRALITECTSSPVHKLYSNYGPGAPWIMEVAQLSAVSVVWVVFRKKMVPLKIEKS</sequence>
<name>A0A0B1TN88_OESDE</name>
<evidence type="ECO:0008006" key="9">
    <source>
        <dbReference type="Google" id="ProtNLM"/>
    </source>
</evidence>
<evidence type="ECO:0000256" key="6">
    <source>
        <dbReference type="SAM" id="Phobius"/>
    </source>
</evidence>
<dbReference type="Gene3D" id="1.20.1250.20">
    <property type="entry name" value="MFS general substrate transporter like domains"/>
    <property type="match status" value="1"/>
</dbReference>
<dbReference type="GO" id="GO:0012505">
    <property type="term" value="C:endomembrane system"/>
    <property type="evidence" value="ECO:0007669"/>
    <property type="project" value="UniProtKB-SubCell"/>
</dbReference>
<evidence type="ECO:0000256" key="5">
    <source>
        <dbReference type="ARBA" id="ARBA00023136"/>
    </source>
</evidence>
<comment type="subcellular location">
    <subcellularLocation>
        <location evidence="1">Endomembrane system</location>
        <topology evidence="1">Multi-pass membrane protein</topology>
    </subcellularLocation>
</comment>
<keyword evidence="8" id="KW-1185">Reference proteome</keyword>
<keyword evidence="3 6" id="KW-0812">Transmembrane</keyword>
<feature type="transmembrane region" description="Helical" evidence="6">
    <location>
        <begin position="6"/>
        <end position="26"/>
    </location>
</feature>
<evidence type="ECO:0000313" key="8">
    <source>
        <dbReference type="Proteomes" id="UP000053660"/>
    </source>
</evidence>
<evidence type="ECO:0000256" key="2">
    <source>
        <dbReference type="ARBA" id="ARBA00022448"/>
    </source>
</evidence>
<dbReference type="SUPFAM" id="SSF103473">
    <property type="entry name" value="MFS general substrate transporter"/>
    <property type="match status" value="1"/>
</dbReference>
<feature type="transmembrane region" description="Helical" evidence="6">
    <location>
        <begin position="283"/>
        <end position="308"/>
    </location>
</feature>
<protein>
    <recommendedName>
        <fullName evidence="9">Transporter, major facilitator family protein</fullName>
    </recommendedName>
</protein>
<dbReference type="GO" id="GO:0005765">
    <property type="term" value="C:lysosomal membrane"/>
    <property type="evidence" value="ECO:0007669"/>
    <property type="project" value="TreeGrafter"/>
</dbReference>
<keyword evidence="2" id="KW-0813">Transport</keyword>
<evidence type="ECO:0000256" key="4">
    <source>
        <dbReference type="ARBA" id="ARBA00022989"/>
    </source>
</evidence>
<dbReference type="InterPro" id="IPR051068">
    <property type="entry name" value="MFS_Domain-Containing_Protein"/>
</dbReference>
<dbReference type="InterPro" id="IPR036259">
    <property type="entry name" value="MFS_trans_sf"/>
</dbReference>
<dbReference type="PANTHER" id="PTHR23510:SF3">
    <property type="entry name" value="MAJOR FACILITATOR SUPERFAMILY DOMAIN-CONTAINING PROTEIN 8"/>
    <property type="match status" value="1"/>
</dbReference>
<evidence type="ECO:0000256" key="1">
    <source>
        <dbReference type="ARBA" id="ARBA00004127"/>
    </source>
</evidence>
<keyword evidence="5 6" id="KW-0472">Membrane</keyword>
<keyword evidence="4 6" id="KW-1133">Transmembrane helix</keyword>
<feature type="transmembrane region" description="Helical" evidence="6">
    <location>
        <begin position="195"/>
        <end position="218"/>
    </location>
</feature>
<dbReference type="Proteomes" id="UP000053660">
    <property type="component" value="Unassembled WGS sequence"/>
</dbReference>
<feature type="transmembrane region" description="Helical" evidence="6">
    <location>
        <begin position="230"/>
        <end position="248"/>
    </location>
</feature>